<name>A0ABV3Q0X2_9BACL</name>
<evidence type="ECO:0000313" key="2">
    <source>
        <dbReference type="EMBL" id="MEW9500743.1"/>
    </source>
</evidence>
<sequence length="303" mass="34830">MYAPTTHGEHYFHQIECPTDHGAMLEELIQEDWQVFSEEKDYDKLLFDILNYHREYYDSLNNSDLYSRDSASFTYVSNIDIWNNFADSIKKENRYFCKNDLSNKLESLLPKKSLKFDPNSVFYRARIGNYTLEKMGPPPYDKATSGRGNPKGIPYLYVASNKYTCIAETRPWVGAEITIATIHLKEPIEVIDLSSKVFLSSPFLMDDLSQNIESIILLNKLSDELSKPINPFESDIEYIPTQYLTELIKNLGYDGLKFKSSLGAGENFVFFSLKKFEYITLDKCNVSGVGYDYAIESIPQALC</sequence>
<proteinExistence type="predicted"/>
<comment type="caution">
    <text evidence="2">The sequence shown here is derived from an EMBL/GenBank/DDBJ whole genome shotgun (WGS) entry which is preliminary data.</text>
</comment>
<reference evidence="2 3" key="1">
    <citation type="journal article" date="1979" name="Int. J. Syst. Evol. Microbiol.">
        <title>Bacillus globisporus subsp. marinus subsp. nov.</title>
        <authorList>
            <person name="Liu H."/>
        </authorList>
    </citation>
    <scope>NUCLEOTIDE SEQUENCE [LARGE SCALE GENOMIC DNA]</scope>
    <source>
        <strain evidence="2 3">DSM 1297</strain>
    </source>
</reference>
<dbReference type="Proteomes" id="UP001556040">
    <property type="component" value="Unassembled WGS sequence"/>
</dbReference>
<keyword evidence="3" id="KW-1185">Reference proteome</keyword>
<dbReference type="RefSeq" id="WP_367778069.1">
    <property type="nucleotide sequence ID" value="NZ_JBFMIA010000001.1"/>
</dbReference>
<protein>
    <submittedName>
        <fullName evidence="2">RES family NAD+ phosphorylase</fullName>
    </submittedName>
</protein>
<gene>
    <name evidence="2" type="ORF">AB1471_02885</name>
</gene>
<dbReference type="SMART" id="SM00953">
    <property type="entry name" value="RES"/>
    <property type="match status" value="1"/>
</dbReference>
<evidence type="ECO:0000259" key="1">
    <source>
        <dbReference type="SMART" id="SM00953"/>
    </source>
</evidence>
<dbReference type="Pfam" id="PF08808">
    <property type="entry name" value="RES"/>
    <property type="match status" value="1"/>
</dbReference>
<organism evidence="2 3">
    <name type="scientific">Jeotgalibacillus marinus</name>
    <dbReference type="NCBI Taxonomy" id="86667"/>
    <lineage>
        <taxon>Bacteria</taxon>
        <taxon>Bacillati</taxon>
        <taxon>Bacillota</taxon>
        <taxon>Bacilli</taxon>
        <taxon>Bacillales</taxon>
        <taxon>Caryophanaceae</taxon>
        <taxon>Jeotgalibacillus</taxon>
    </lineage>
</organism>
<dbReference type="InterPro" id="IPR014914">
    <property type="entry name" value="RES_dom"/>
</dbReference>
<evidence type="ECO:0000313" key="3">
    <source>
        <dbReference type="Proteomes" id="UP001556040"/>
    </source>
</evidence>
<dbReference type="EMBL" id="JBFMIA010000001">
    <property type="protein sequence ID" value="MEW9500743.1"/>
    <property type="molecule type" value="Genomic_DNA"/>
</dbReference>
<accession>A0ABV3Q0X2</accession>
<feature type="domain" description="RES" evidence="1">
    <location>
        <begin position="131"/>
        <end position="282"/>
    </location>
</feature>